<keyword evidence="2" id="KW-1185">Reference proteome</keyword>
<name>A0A0C2MRM3_THEKT</name>
<gene>
    <name evidence="1" type="ORF">RF11_03597</name>
</gene>
<dbReference type="Proteomes" id="UP000031668">
    <property type="component" value="Unassembled WGS sequence"/>
</dbReference>
<dbReference type="EMBL" id="JWZT01003375">
    <property type="protein sequence ID" value="KII66930.1"/>
    <property type="molecule type" value="Genomic_DNA"/>
</dbReference>
<dbReference type="AlphaFoldDB" id="A0A0C2MRM3"/>
<sequence length="124" mass="13997">MWTIPELMWKCHNLSLMDPKKRFRSLISASVGIGLKCQIGRTLSRDGSAAHQQHTNAGTQALPKIKEEVSKYSEDKRAINILSGACNLLFLARRADYHIRISACGAPEEPTLGNWHLLDREKWV</sequence>
<evidence type="ECO:0000313" key="2">
    <source>
        <dbReference type="Proteomes" id="UP000031668"/>
    </source>
</evidence>
<reference evidence="1 2" key="1">
    <citation type="journal article" date="2014" name="Genome Biol. Evol.">
        <title>The genome of the myxosporean Thelohanellus kitauei shows adaptations to nutrient acquisition within its fish host.</title>
        <authorList>
            <person name="Yang Y."/>
            <person name="Xiong J."/>
            <person name="Zhou Z."/>
            <person name="Huo F."/>
            <person name="Miao W."/>
            <person name="Ran C."/>
            <person name="Liu Y."/>
            <person name="Zhang J."/>
            <person name="Feng J."/>
            <person name="Wang M."/>
            <person name="Wang M."/>
            <person name="Wang L."/>
            <person name="Yao B."/>
        </authorList>
    </citation>
    <scope>NUCLEOTIDE SEQUENCE [LARGE SCALE GENOMIC DNA]</scope>
    <source>
        <strain evidence="1">Wuqing</strain>
    </source>
</reference>
<accession>A0A0C2MRM3</accession>
<comment type="caution">
    <text evidence="1">The sequence shown here is derived from an EMBL/GenBank/DDBJ whole genome shotgun (WGS) entry which is preliminary data.</text>
</comment>
<protein>
    <submittedName>
        <fullName evidence="1">Uncharacterized protein</fullName>
    </submittedName>
</protein>
<organism evidence="1 2">
    <name type="scientific">Thelohanellus kitauei</name>
    <name type="common">Myxosporean</name>
    <dbReference type="NCBI Taxonomy" id="669202"/>
    <lineage>
        <taxon>Eukaryota</taxon>
        <taxon>Metazoa</taxon>
        <taxon>Cnidaria</taxon>
        <taxon>Myxozoa</taxon>
        <taxon>Myxosporea</taxon>
        <taxon>Bivalvulida</taxon>
        <taxon>Platysporina</taxon>
        <taxon>Myxobolidae</taxon>
        <taxon>Thelohanellus</taxon>
    </lineage>
</organism>
<proteinExistence type="predicted"/>
<evidence type="ECO:0000313" key="1">
    <source>
        <dbReference type="EMBL" id="KII66930.1"/>
    </source>
</evidence>